<dbReference type="GO" id="GO:0016020">
    <property type="term" value="C:membrane"/>
    <property type="evidence" value="ECO:0007669"/>
    <property type="project" value="UniProtKB-SubCell"/>
</dbReference>
<evidence type="ECO:0000256" key="4">
    <source>
        <dbReference type="ARBA" id="ARBA00023136"/>
    </source>
</evidence>
<comment type="subcellular location">
    <subcellularLocation>
        <location evidence="1">Membrane</location>
        <topology evidence="1">Multi-pass membrane protein</topology>
    </subcellularLocation>
</comment>
<evidence type="ECO:0000256" key="1">
    <source>
        <dbReference type="ARBA" id="ARBA00004141"/>
    </source>
</evidence>
<dbReference type="RefSeq" id="WP_187467752.1">
    <property type="nucleotide sequence ID" value="NZ_JACSIT010000141.1"/>
</dbReference>
<keyword evidence="4 5" id="KW-0472">Membrane</keyword>
<comment type="caution">
    <text evidence="6">The sequence shown here is derived from an EMBL/GenBank/DDBJ whole genome shotgun (WGS) entry which is preliminary data.</text>
</comment>
<accession>A0A923TA34</accession>
<dbReference type="Proteomes" id="UP000650081">
    <property type="component" value="Unassembled WGS sequence"/>
</dbReference>
<protein>
    <submittedName>
        <fullName evidence="6">Polysaccharide biosynthesis C-terminal domain-containing protein</fullName>
    </submittedName>
</protein>
<feature type="transmembrane region" description="Helical" evidence="5">
    <location>
        <begin position="40"/>
        <end position="61"/>
    </location>
</feature>
<feature type="transmembrane region" description="Helical" evidence="5">
    <location>
        <begin position="331"/>
        <end position="349"/>
    </location>
</feature>
<keyword evidence="7" id="KW-1185">Reference proteome</keyword>
<feature type="transmembrane region" description="Helical" evidence="5">
    <location>
        <begin position="112"/>
        <end position="131"/>
    </location>
</feature>
<feature type="transmembrane region" description="Helical" evidence="5">
    <location>
        <begin position="445"/>
        <end position="467"/>
    </location>
</feature>
<evidence type="ECO:0000256" key="2">
    <source>
        <dbReference type="ARBA" id="ARBA00022692"/>
    </source>
</evidence>
<feature type="transmembrane region" description="Helical" evidence="5">
    <location>
        <begin position="172"/>
        <end position="193"/>
    </location>
</feature>
<evidence type="ECO:0000313" key="7">
    <source>
        <dbReference type="Proteomes" id="UP000650081"/>
    </source>
</evidence>
<dbReference type="EMBL" id="JACSIT010000141">
    <property type="protein sequence ID" value="MBC6995728.1"/>
    <property type="molecule type" value="Genomic_DNA"/>
</dbReference>
<proteinExistence type="predicted"/>
<evidence type="ECO:0000256" key="5">
    <source>
        <dbReference type="SAM" id="Phobius"/>
    </source>
</evidence>
<dbReference type="InterPro" id="IPR002797">
    <property type="entry name" value="Polysacc_synth"/>
</dbReference>
<feature type="transmembrane region" description="Helical" evidence="5">
    <location>
        <begin position="261"/>
        <end position="278"/>
    </location>
</feature>
<organism evidence="6 7">
    <name type="scientific">Neolewinella lacunae</name>
    <dbReference type="NCBI Taxonomy" id="1517758"/>
    <lineage>
        <taxon>Bacteria</taxon>
        <taxon>Pseudomonadati</taxon>
        <taxon>Bacteroidota</taxon>
        <taxon>Saprospiria</taxon>
        <taxon>Saprospirales</taxon>
        <taxon>Lewinellaceae</taxon>
        <taxon>Neolewinella</taxon>
    </lineage>
</organism>
<dbReference type="InterPro" id="IPR052556">
    <property type="entry name" value="PolySynth_Transporter"/>
</dbReference>
<name>A0A923TA34_9BACT</name>
<keyword evidence="3 5" id="KW-1133">Transmembrane helix</keyword>
<feature type="transmembrane region" description="Helical" evidence="5">
    <location>
        <begin position="205"/>
        <end position="230"/>
    </location>
</feature>
<dbReference type="Pfam" id="PF01943">
    <property type="entry name" value="Polysacc_synt"/>
    <property type="match status" value="1"/>
</dbReference>
<feature type="transmembrane region" description="Helical" evidence="5">
    <location>
        <begin position="386"/>
        <end position="407"/>
    </location>
</feature>
<sequence length="491" mass="53526">MVGQFFRNALFQVSLNVLVKGVYLFGVERVVQNTLPAGDYGLYFSLLGLGMLFQVIADFGLQLYNSRELSGHRHLLGKYFPYFLGTKLLLGLVFFVLLLGAGWWLGYRGAELTLLVLAGLAQFANSLVLYLRSNLAGMGRFALDGWFSILDKVLLIATVGGLLWFAPAELTVLRFAALQFLSWGLTALLLFLALRQRLPRRLPRFRWPTVLLLLLRGGPFALSVFLVVAYTKLDGVMIERLLPDGATAASHYAAAYRLLDALNIFGWLLAGLLLPMYARLYARGESLLPLLRFSVQLLLAGGLCAAIPLATYRHEIVGALYHFAEPRTGHILLFLAGSFVAQCLNYAYGSLLSATGYIGQMNGIFTLGIVLNLAGNWWAIHHYGAPGAAAVTFLTQAFVAALQAVLAHRWLGLPGTAVAWWRLALLLSVLLVGAAVLRWPAMAPVWWLGLPVLAMLGAAATLLLGLVDLRRLRELGADAGARAVAKSSDGK</sequence>
<evidence type="ECO:0000313" key="6">
    <source>
        <dbReference type="EMBL" id="MBC6995728.1"/>
    </source>
</evidence>
<feature type="transmembrane region" description="Helical" evidence="5">
    <location>
        <begin position="82"/>
        <end position="106"/>
    </location>
</feature>
<reference evidence="6" key="1">
    <citation type="submission" date="2020-08" db="EMBL/GenBank/DDBJ databases">
        <title>Lewinella bacteria from marine environments.</title>
        <authorList>
            <person name="Zhong Y."/>
        </authorList>
    </citation>
    <scope>NUCLEOTIDE SEQUENCE</scope>
    <source>
        <strain evidence="6">KCTC 42187</strain>
    </source>
</reference>
<dbReference type="AlphaFoldDB" id="A0A923TA34"/>
<feature type="transmembrane region" description="Helical" evidence="5">
    <location>
        <begin position="143"/>
        <end position="166"/>
    </location>
</feature>
<feature type="transmembrane region" description="Helical" evidence="5">
    <location>
        <begin position="419"/>
        <end position="439"/>
    </location>
</feature>
<feature type="transmembrane region" description="Helical" evidence="5">
    <location>
        <begin position="361"/>
        <end position="380"/>
    </location>
</feature>
<gene>
    <name evidence="6" type="ORF">H9S92_16300</name>
</gene>
<dbReference type="PANTHER" id="PTHR43424">
    <property type="entry name" value="LOCUS PUTATIVE PROTEIN 1-RELATED"/>
    <property type="match status" value="1"/>
</dbReference>
<dbReference type="PANTHER" id="PTHR43424:SF1">
    <property type="entry name" value="LOCUS PUTATIVE PROTEIN 1-RELATED"/>
    <property type="match status" value="1"/>
</dbReference>
<keyword evidence="2 5" id="KW-0812">Transmembrane</keyword>
<evidence type="ECO:0000256" key="3">
    <source>
        <dbReference type="ARBA" id="ARBA00022989"/>
    </source>
</evidence>
<feature type="transmembrane region" description="Helical" evidence="5">
    <location>
        <begin position="290"/>
        <end position="311"/>
    </location>
</feature>